<keyword evidence="2" id="KW-1185">Reference proteome</keyword>
<evidence type="ECO:0000313" key="1">
    <source>
        <dbReference type="EMBL" id="OWU77611.1"/>
    </source>
</evidence>
<organism evidence="1 2">
    <name type="scientific">Marinibacterium profundimaris</name>
    <dbReference type="NCBI Taxonomy" id="1679460"/>
    <lineage>
        <taxon>Bacteria</taxon>
        <taxon>Pseudomonadati</taxon>
        <taxon>Pseudomonadota</taxon>
        <taxon>Alphaproteobacteria</taxon>
        <taxon>Rhodobacterales</taxon>
        <taxon>Paracoccaceae</taxon>
        <taxon>Marinibacterium</taxon>
    </lineage>
</organism>
<sequence>MTYGTPGALRNITREQLEPLWARHDIPVKRLAEALGVSRQAVSLRAKALGLPSRASNRRPLEKCSAEYFTRLWLAGVSQKDIAAACGYTRAQTVGQRRRMLGLPPRRRERCTGTRSGWGTITMDQFLEAELGRRMREDGAKAGPRDDVRGP</sequence>
<dbReference type="Proteomes" id="UP000215377">
    <property type="component" value="Unassembled WGS sequence"/>
</dbReference>
<dbReference type="AlphaFoldDB" id="A0A225NRP9"/>
<proteinExistence type="predicted"/>
<accession>A0A225NRP9</accession>
<comment type="caution">
    <text evidence="1">The sequence shown here is derived from an EMBL/GenBank/DDBJ whole genome shotgun (WGS) entry which is preliminary data.</text>
</comment>
<name>A0A225NRP9_9RHOB</name>
<gene>
    <name evidence="1" type="ORF">ATO3_02710</name>
</gene>
<dbReference type="RefSeq" id="WP_088648244.1">
    <property type="nucleotide sequence ID" value="NZ_AQQR01000001.1"/>
</dbReference>
<dbReference type="EMBL" id="AQQR01000001">
    <property type="protein sequence ID" value="OWU77611.1"/>
    <property type="molecule type" value="Genomic_DNA"/>
</dbReference>
<protein>
    <submittedName>
        <fullName evidence="1">Uncharacterized protein</fullName>
    </submittedName>
</protein>
<reference evidence="1 2" key="1">
    <citation type="submission" date="2013-04" db="EMBL/GenBank/DDBJ databases">
        <title>Oceanicola sp. 22II1-22F33 Genome Sequencing.</title>
        <authorList>
            <person name="Lai Q."/>
            <person name="Li G."/>
            <person name="Shao Z."/>
        </authorList>
    </citation>
    <scope>NUCLEOTIDE SEQUENCE [LARGE SCALE GENOMIC DNA]</scope>
    <source>
        <strain evidence="1 2">22II1-22F33</strain>
    </source>
</reference>
<dbReference type="OrthoDB" id="7870909at2"/>
<evidence type="ECO:0000313" key="2">
    <source>
        <dbReference type="Proteomes" id="UP000215377"/>
    </source>
</evidence>